<dbReference type="PIRSF" id="PIRSF015736">
    <property type="entry name" value="MI"/>
    <property type="match status" value="1"/>
</dbReference>
<dbReference type="PANTHER" id="PTHR40267:SF1">
    <property type="entry name" value="BLR3294 PROTEIN"/>
    <property type="match status" value="1"/>
</dbReference>
<dbReference type="Pfam" id="PF17645">
    <property type="entry name" value="Amdase"/>
    <property type="match status" value="1"/>
</dbReference>
<dbReference type="PANTHER" id="PTHR40267">
    <property type="entry name" value="BLR3294 PROTEIN"/>
    <property type="match status" value="1"/>
</dbReference>
<keyword evidence="2" id="KW-1185">Reference proteome</keyword>
<accession>A0A1Y5SEG6</accession>
<sequence length="248" mass="25931">MTSLSYEIDAARPAQLGLVVLQADETIERDFRRLMPETPEVFVTRIPSGEDLNLATLAAMEEHLTAAAALFPRAADFAAVAYGCTSASALIGAGPVAGAIHAGTRTAHVTEPLTALIAACRALGVTRLAMLSPYLPPVSSRLREALAAQGISTVSFGSFDEEVEARVVRIAADSVHDAALELGRHPDAQALFLSCTNLRTLGVIPRLEAALDIPVLSSNQVLAWDLLRLAGLSAPAGAPGRLFACEGP</sequence>
<evidence type="ECO:0000313" key="2">
    <source>
        <dbReference type="Proteomes" id="UP000193900"/>
    </source>
</evidence>
<protein>
    <submittedName>
        <fullName evidence="1">Arylmalonate decarboxylase</fullName>
        <ecNumber evidence="1">4.1.1.76</ecNumber>
    </submittedName>
</protein>
<dbReference type="InterPro" id="IPR053714">
    <property type="entry name" value="Iso_Racemase_Enz_sf"/>
</dbReference>
<keyword evidence="1" id="KW-0456">Lyase</keyword>
<dbReference type="Proteomes" id="UP000193900">
    <property type="component" value="Unassembled WGS sequence"/>
</dbReference>
<dbReference type="EMBL" id="FWFZ01000005">
    <property type="protein sequence ID" value="SLN37315.1"/>
    <property type="molecule type" value="Genomic_DNA"/>
</dbReference>
<dbReference type="OrthoDB" id="9816064at2"/>
<dbReference type="RefSeq" id="WP_085878277.1">
    <property type="nucleotide sequence ID" value="NZ_FWFZ01000005.1"/>
</dbReference>
<dbReference type="InterPro" id="IPR026286">
    <property type="entry name" value="MaiA/AMDase"/>
</dbReference>
<dbReference type="Gene3D" id="3.40.50.12500">
    <property type="match status" value="1"/>
</dbReference>
<organism evidence="1 2">
    <name type="scientific">Roseisalinus antarcticus</name>
    <dbReference type="NCBI Taxonomy" id="254357"/>
    <lineage>
        <taxon>Bacteria</taxon>
        <taxon>Pseudomonadati</taxon>
        <taxon>Pseudomonadota</taxon>
        <taxon>Alphaproteobacteria</taxon>
        <taxon>Rhodobacterales</taxon>
        <taxon>Roseobacteraceae</taxon>
        <taxon>Roseisalinus</taxon>
    </lineage>
</organism>
<dbReference type="GO" id="GO:0047436">
    <property type="term" value="F:arylmalonate decarboxylase activity"/>
    <property type="evidence" value="ECO:0007669"/>
    <property type="project" value="UniProtKB-EC"/>
</dbReference>
<evidence type="ECO:0000313" key="1">
    <source>
        <dbReference type="EMBL" id="SLN37315.1"/>
    </source>
</evidence>
<proteinExistence type="predicted"/>
<dbReference type="EC" id="4.1.1.76" evidence="1"/>
<dbReference type="AlphaFoldDB" id="A0A1Y5SEG6"/>
<reference evidence="1 2" key="1">
    <citation type="submission" date="2017-03" db="EMBL/GenBank/DDBJ databases">
        <authorList>
            <person name="Afonso C.L."/>
            <person name="Miller P.J."/>
            <person name="Scott M.A."/>
            <person name="Spackman E."/>
            <person name="Goraichik I."/>
            <person name="Dimitrov K.M."/>
            <person name="Suarez D.L."/>
            <person name="Swayne D.E."/>
        </authorList>
    </citation>
    <scope>NUCLEOTIDE SEQUENCE [LARGE SCALE GENOMIC DNA]</scope>
    <source>
        <strain evidence="1 2">CECT 7023</strain>
    </source>
</reference>
<gene>
    <name evidence="1" type="ORF">ROA7023_01393</name>
</gene>
<name>A0A1Y5SEG6_9RHOB</name>